<reference evidence="1 2" key="1">
    <citation type="submission" date="2014-12" db="EMBL/GenBank/DDBJ databases">
        <title>Draft genome sequences of 10 type strains of Lactococcus.</title>
        <authorList>
            <person name="Sun Z."/>
            <person name="Zhong Z."/>
            <person name="Liu W."/>
            <person name="Zhang W."/>
            <person name="Zhang H."/>
        </authorList>
    </citation>
    <scope>NUCLEOTIDE SEQUENCE [LARGE SCALE GENOMIC DNA]</scope>
    <source>
        <strain evidence="1 2">DSM 6634</strain>
    </source>
</reference>
<evidence type="ECO:0000313" key="1">
    <source>
        <dbReference type="EMBL" id="PCS04654.1"/>
    </source>
</evidence>
<comment type="caution">
    <text evidence="1">The sequence shown here is derived from an EMBL/GenBank/DDBJ whole genome shotgun (WGS) entry which is preliminary data.</text>
</comment>
<keyword evidence="2" id="KW-1185">Reference proteome</keyword>
<dbReference type="InterPro" id="IPR002514">
    <property type="entry name" value="Transposase_8"/>
</dbReference>
<dbReference type="Proteomes" id="UP000218282">
    <property type="component" value="Unassembled WGS sequence"/>
</dbReference>
<name>A0A2A5RUL3_9LACT</name>
<dbReference type="GO" id="GO:0004803">
    <property type="term" value="F:transposase activity"/>
    <property type="evidence" value="ECO:0007669"/>
    <property type="project" value="InterPro"/>
</dbReference>
<dbReference type="Pfam" id="PF01527">
    <property type="entry name" value="HTH_Tnp_1"/>
    <property type="match status" value="1"/>
</dbReference>
<evidence type="ECO:0000313" key="2">
    <source>
        <dbReference type="Proteomes" id="UP000218282"/>
    </source>
</evidence>
<dbReference type="AlphaFoldDB" id="A0A2A5RUL3"/>
<dbReference type="GO" id="GO:0006313">
    <property type="term" value="P:DNA transposition"/>
    <property type="evidence" value="ECO:0007669"/>
    <property type="project" value="InterPro"/>
</dbReference>
<organism evidence="1 2">
    <name type="scientific">Pseudolactococcus piscium</name>
    <dbReference type="NCBI Taxonomy" id="1364"/>
    <lineage>
        <taxon>Bacteria</taxon>
        <taxon>Bacillati</taxon>
        <taxon>Bacillota</taxon>
        <taxon>Bacilli</taxon>
        <taxon>Lactobacillales</taxon>
        <taxon>Streptococcaceae</taxon>
        <taxon>Pseudolactococcus</taxon>
    </lineage>
</organism>
<dbReference type="SUPFAM" id="SSF46689">
    <property type="entry name" value="Homeodomain-like"/>
    <property type="match status" value="1"/>
</dbReference>
<dbReference type="GO" id="GO:0003677">
    <property type="term" value="F:DNA binding"/>
    <property type="evidence" value="ECO:0007669"/>
    <property type="project" value="InterPro"/>
</dbReference>
<sequence>MQKRYSQEFKENLIDFYHSGQSVTQLSKEYDVAPATIYKWIDLYSKSNESFVSKADFLELKRQLAKVKEERDILKKVLTIFAEKKK</sequence>
<proteinExistence type="predicted"/>
<dbReference type="EMBL" id="JXJW01000030">
    <property type="protein sequence ID" value="PCS04654.1"/>
    <property type="molecule type" value="Genomic_DNA"/>
</dbReference>
<dbReference type="InterPro" id="IPR009057">
    <property type="entry name" value="Homeodomain-like_sf"/>
</dbReference>
<gene>
    <name evidence="1" type="ORF">RU86_GL001613</name>
</gene>
<accession>A0A2A5RUL3</accession>
<protein>
    <submittedName>
        <fullName evidence="1">Transposase</fullName>
    </submittedName>
</protein>
<dbReference type="Gene3D" id="1.10.10.60">
    <property type="entry name" value="Homeodomain-like"/>
    <property type="match status" value="1"/>
</dbReference>